<dbReference type="FunFam" id="3.30.160.60:FF:002711">
    <property type="entry name" value="Zinc finger protein 16"/>
    <property type="match status" value="1"/>
</dbReference>
<feature type="region of interest" description="Disordered" evidence="8">
    <location>
        <begin position="1"/>
        <end position="21"/>
    </location>
</feature>
<evidence type="ECO:0000256" key="5">
    <source>
        <dbReference type="ARBA" id="ARBA00022833"/>
    </source>
</evidence>
<dbReference type="Pfam" id="PF00096">
    <property type="entry name" value="zf-C2H2"/>
    <property type="match status" value="3"/>
</dbReference>
<dbReference type="EMBL" id="GADI01003557">
    <property type="protein sequence ID" value="JAA70251.1"/>
    <property type="molecule type" value="mRNA"/>
</dbReference>
<accession>A0A0K8RGQ2</accession>
<feature type="region of interest" description="Disordered" evidence="8">
    <location>
        <begin position="53"/>
        <end position="75"/>
    </location>
</feature>
<name>A0A0K8RGQ2_IXORI</name>
<organism evidence="10">
    <name type="scientific">Ixodes ricinus</name>
    <name type="common">Common tick</name>
    <name type="synonym">Acarus ricinus</name>
    <dbReference type="NCBI Taxonomy" id="34613"/>
    <lineage>
        <taxon>Eukaryota</taxon>
        <taxon>Metazoa</taxon>
        <taxon>Ecdysozoa</taxon>
        <taxon>Arthropoda</taxon>
        <taxon>Chelicerata</taxon>
        <taxon>Arachnida</taxon>
        <taxon>Acari</taxon>
        <taxon>Parasitiformes</taxon>
        <taxon>Ixodida</taxon>
        <taxon>Ixodoidea</taxon>
        <taxon>Ixodidae</taxon>
        <taxon>Ixodinae</taxon>
        <taxon>Ixodes</taxon>
    </lineage>
</organism>
<evidence type="ECO:0000256" key="2">
    <source>
        <dbReference type="ARBA" id="ARBA00022723"/>
    </source>
</evidence>
<dbReference type="FunFam" id="3.30.160.60:FF:000145">
    <property type="entry name" value="Zinc finger protein 574"/>
    <property type="match status" value="1"/>
</dbReference>
<dbReference type="PROSITE" id="PS50157">
    <property type="entry name" value="ZINC_FINGER_C2H2_2"/>
    <property type="match status" value="3"/>
</dbReference>
<evidence type="ECO:0000256" key="7">
    <source>
        <dbReference type="PROSITE-ProRule" id="PRU00042"/>
    </source>
</evidence>
<dbReference type="GO" id="GO:0008270">
    <property type="term" value="F:zinc ion binding"/>
    <property type="evidence" value="ECO:0007669"/>
    <property type="project" value="UniProtKB-KW"/>
</dbReference>
<keyword evidence="4 7" id="KW-0863">Zinc-finger</keyword>
<keyword evidence="3" id="KW-0677">Repeat</keyword>
<proteinExistence type="evidence at transcript level"/>
<dbReference type="PANTHER" id="PTHR16515:SF66">
    <property type="entry name" value="C2H2-TYPE DOMAIN-CONTAINING PROTEIN"/>
    <property type="match status" value="1"/>
</dbReference>
<dbReference type="InterPro" id="IPR036236">
    <property type="entry name" value="Znf_C2H2_sf"/>
</dbReference>
<keyword evidence="5" id="KW-0862">Zinc</keyword>
<feature type="domain" description="C2H2-type" evidence="9">
    <location>
        <begin position="86"/>
        <end position="113"/>
    </location>
</feature>
<dbReference type="FunFam" id="3.30.160.60:FF:002343">
    <property type="entry name" value="Zinc finger protein 33A"/>
    <property type="match status" value="1"/>
</dbReference>
<evidence type="ECO:0000259" key="9">
    <source>
        <dbReference type="PROSITE" id="PS50157"/>
    </source>
</evidence>
<dbReference type="SUPFAM" id="SSF57667">
    <property type="entry name" value="beta-beta-alpha zinc fingers"/>
    <property type="match status" value="2"/>
</dbReference>
<feature type="domain" description="C2H2-type" evidence="9">
    <location>
        <begin position="114"/>
        <end position="141"/>
    </location>
</feature>
<reference evidence="10" key="1">
    <citation type="submission" date="2012-12" db="EMBL/GenBank/DDBJ databases">
        <title>Identification and characterization of a phenylalanine ammonia-lyase gene family in Isatis indigotica Fort.</title>
        <authorList>
            <person name="Liu Q."/>
            <person name="Chen J."/>
            <person name="Zhou X."/>
            <person name="Di P."/>
            <person name="Xiao Y."/>
            <person name="Xuan H."/>
            <person name="Zhang L."/>
            <person name="Chen W."/>
        </authorList>
    </citation>
    <scope>NUCLEOTIDE SEQUENCE</scope>
    <source>
        <tissue evidence="10">Salivary gland</tissue>
    </source>
</reference>
<comment type="subcellular location">
    <subcellularLocation>
        <location evidence="1">Nucleus</location>
    </subcellularLocation>
</comment>
<dbReference type="GO" id="GO:0005634">
    <property type="term" value="C:nucleus"/>
    <property type="evidence" value="ECO:0007669"/>
    <property type="project" value="UniProtKB-SubCell"/>
</dbReference>
<evidence type="ECO:0000256" key="4">
    <source>
        <dbReference type="ARBA" id="ARBA00022771"/>
    </source>
</evidence>
<evidence type="ECO:0000256" key="6">
    <source>
        <dbReference type="ARBA" id="ARBA00023242"/>
    </source>
</evidence>
<dbReference type="PANTHER" id="PTHR16515">
    <property type="entry name" value="PR DOMAIN ZINC FINGER PROTEIN"/>
    <property type="match status" value="1"/>
</dbReference>
<evidence type="ECO:0000256" key="1">
    <source>
        <dbReference type="ARBA" id="ARBA00004123"/>
    </source>
</evidence>
<keyword evidence="6" id="KW-0539">Nucleus</keyword>
<evidence type="ECO:0000256" key="8">
    <source>
        <dbReference type="SAM" id="MobiDB-lite"/>
    </source>
</evidence>
<dbReference type="SMART" id="SM00355">
    <property type="entry name" value="ZnF_C2H2"/>
    <property type="match status" value="4"/>
</dbReference>
<dbReference type="Gene3D" id="3.30.160.60">
    <property type="entry name" value="Classic Zinc Finger"/>
    <property type="match status" value="3"/>
</dbReference>
<feature type="domain" description="C2H2-type" evidence="9">
    <location>
        <begin position="142"/>
        <end position="169"/>
    </location>
</feature>
<dbReference type="PROSITE" id="PS00028">
    <property type="entry name" value="ZINC_FINGER_C2H2_1"/>
    <property type="match status" value="3"/>
</dbReference>
<evidence type="ECO:0000256" key="3">
    <source>
        <dbReference type="ARBA" id="ARBA00022737"/>
    </source>
</evidence>
<dbReference type="InterPro" id="IPR013087">
    <property type="entry name" value="Znf_C2H2_type"/>
</dbReference>
<protein>
    <recommendedName>
        <fullName evidence="9">C2H2-type domain-containing protein</fullName>
    </recommendedName>
</protein>
<dbReference type="InterPro" id="IPR050331">
    <property type="entry name" value="Zinc_finger"/>
</dbReference>
<keyword evidence="2" id="KW-0479">Metal-binding</keyword>
<dbReference type="AlphaFoldDB" id="A0A0K8RGQ2"/>
<evidence type="ECO:0000313" key="10">
    <source>
        <dbReference type="EMBL" id="JAA70251.1"/>
    </source>
</evidence>
<dbReference type="GO" id="GO:0006355">
    <property type="term" value="P:regulation of DNA-templated transcription"/>
    <property type="evidence" value="ECO:0007669"/>
    <property type="project" value="UniProtKB-ARBA"/>
</dbReference>
<sequence length="189" mass="21435">MEPIQSSSGGDGAAPLEKTSSPLKITEDISFRCCSCTYVTRDQRGIVSHLVAHGDKQSKSQHPSVSSDSRPKVPSYMQKHKSNKLFKCKLCPQAFVQNSDLRRHNQTHTGEKPFKCKLCPKAFAQNSYLRDHYQRHTGEKPFKCKLCPKAFALNLYLRRHNQTHTGEKPFKCKLYAYPLTSVLVTFSNS</sequence>